<dbReference type="RefSeq" id="WP_345724540.1">
    <property type="nucleotide sequence ID" value="NZ_BAABRU010000028.1"/>
</dbReference>
<evidence type="ECO:0000313" key="3">
    <source>
        <dbReference type="Proteomes" id="UP001428290"/>
    </source>
</evidence>
<organism evidence="2 3">
    <name type="scientific">Herpetosiphon gulosus</name>
    <dbReference type="NCBI Taxonomy" id="1973496"/>
    <lineage>
        <taxon>Bacteria</taxon>
        <taxon>Bacillati</taxon>
        <taxon>Chloroflexota</taxon>
        <taxon>Chloroflexia</taxon>
        <taxon>Herpetosiphonales</taxon>
        <taxon>Herpetosiphonaceae</taxon>
        <taxon>Herpetosiphon</taxon>
    </lineage>
</organism>
<dbReference type="InterPro" id="IPR004360">
    <property type="entry name" value="Glyas_Fos-R_dOase_dom"/>
</dbReference>
<accession>A0ABP9X8T2</accession>
<evidence type="ECO:0000259" key="1">
    <source>
        <dbReference type="PROSITE" id="PS51819"/>
    </source>
</evidence>
<comment type="caution">
    <text evidence="2">The sequence shown here is derived from an EMBL/GenBank/DDBJ whole genome shotgun (WGS) entry which is preliminary data.</text>
</comment>
<dbReference type="PROSITE" id="PS51819">
    <property type="entry name" value="VOC"/>
    <property type="match status" value="1"/>
</dbReference>
<reference evidence="2 3" key="1">
    <citation type="submission" date="2024-02" db="EMBL/GenBank/DDBJ databases">
        <title>Herpetosiphon gulosus NBRC 112829.</title>
        <authorList>
            <person name="Ichikawa N."/>
            <person name="Katano-Makiyama Y."/>
            <person name="Hidaka K."/>
        </authorList>
    </citation>
    <scope>NUCLEOTIDE SEQUENCE [LARGE SCALE GENOMIC DNA]</scope>
    <source>
        <strain evidence="2 3">NBRC 112829</strain>
    </source>
</reference>
<dbReference type="Gene3D" id="3.30.720.120">
    <property type="match status" value="1"/>
</dbReference>
<dbReference type="InterPro" id="IPR037523">
    <property type="entry name" value="VOC_core"/>
</dbReference>
<feature type="domain" description="VOC" evidence="1">
    <location>
        <begin position="4"/>
        <end position="124"/>
    </location>
</feature>
<dbReference type="Proteomes" id="UP001428290">
    <property type="component" value="Unassembled WGS sequence"/>
</dbReference>
<name>A0ABP9X8T2_9CHLR</name>
<keyword evidence="3" id="KW-1185">Reference proteome</keyword>
<dbReference type="InterPro" id="IPR029068">
    <property type="entry name" value="Glyas_Bleomycin-R_OHBP_Dase"/>
</dbReference>
<gene>
    <name evidence="2" type="ORF">Hgul01_04774</name>
</gene>
<evidence type="ECO:0000313" key="2">
    <source>
        <dbReference type="EMBL" id="GAA5530950.1"/>
    </source>
</evidence>
<dbReference type="Pfam" id="PF00903">
    <property type="entry name" value="Glyoxalase"/>
    <property type="match status" value="1"/>
</dbReference>
<dbReference type="EMBL" id="BAABRU010000028">
    <property type="protein sequence ID" value="GAA5530950.1"/>
    <property type="molecule type" value="Genomic_DNA"/>
</dbReference>
<proteinExistence type="predicted"/>
<dbReference type="SUPFAM" id="SSF54593">
    <property type="entry name" value="Glyoxalase/Bleomycin resistance protein/Dihydroxybiphenyl dioxygenase"/>
    <property type="match status" value="1"/>
</dbReference>
<sequence length="137" mass="15410">MQPTSIYPVIQSMRVAETAAFYTQYFGFYPTFESTWYISLRHTTAEHYELAIVDYTHSSVPTVAQQPTTGLILNMEVGDVDAVYEQLITHAALPLLRELSHEAWGQRHFITADPNGVLIDVITTIAPSQEFSAHYTG</sequence>
<dbReference type="Gene3D" id="3.30.720.110">
    <property type="match status" value="1"/>
</dbReference>
<protein>
    <recommendedName>
        <fullName evidence="1">VOC domain-containing protein</fullName>
    </recommendedName>
</protein>